<dbReference type="KEGG" id="ccz:CCALI_01970"/>
<protein>
    <submittedName>
        <fullName evidence="3">Uncharacterized protein</fullName>
    </submittedName>
</protein>
<keyword evidence="2" id="KW-1133">Transmembrane helix</keyword>
<dbReference type="Proteomes" id="UP000014227">
    <property type="component" value="Chromosome I"/>
</dbReference>
<feature type="transmembrane region" description="Helical" evidence="2">
    <location>
        <begin position="48"/>
        <end position="69"/>
    </location>
</feature>
<dbReference type="InParanoid" id="S0EZG4"/>
<feature type="transmembrane region" description="Helical" evidence="2">
    <location>
        <begin position="75"/>
        <end position="93"/>
    </location>
</feature>
<feature type="compositionally biased region" description="Basic residues" evidence="1">
    <location>
        <begin position="1"/>
        <end position="13"/>
    </location>
</feature>
<evidence type="ECO:0000313" key="4">
    <source>
        <dbReference type="Proteomes" id="UP000014227"/>
    </source>
</evidence>
<reference evidence="4" key="1">
    <citation type="submission" date="2013-03" db="EMBL/GenBank/DDBJ databases">
        <title>Genome sequence of Chthonomonas calidirosea, the first sequenced genome from the Armatimonadetes phylum (formally candidate division OP10).</title>
        <authorList>
            <person name="Lee K.C.Y."/>
            <person name="Morgan X.C."/>
            <person name="Dunfield P.F."/>
            <person name="Tamas I."/>
            <person name="Houghton K.M."/>
            <person name="Vyssotski M."/>
            <person name="Ryan J.L.J."/>
            <person name="Lagutin K."/>
            <person name="McDonald I.R."/>
            <person name="Stott M.B."/>
        </authorList>
    </citation>
    <scope>NUCLEOTIDE SEQUENCE [LARGE SCALE GENOMIC DNA]</scope>
    <source>
        <strain evidence="4">DSM 23976 / ICMP 18418 / T49</strain>
    </source>
</reference>
<evidence type="ECO:0000256" key="1">
    <source>
        <dbReference type="SAM" id="MobiDB-lite"/>
    </source>
</evidence>
<dbReference type="RefSeq" id="WP_016483302.1">
    <property type="nucleotide sequence ID" value="NC_021487.1"/>
</dbReference>
<sequence length="192" mass="22252">MARLRSKGRKQKHTTSPSAQDNRPGVKTPTAETLKEADKLFKGYWKRLGALLLVLLLLSIAFSLAVPHYRNYNLIYFYFAIVFALSFISRYWLEKLFVELRELGFRRLAQKRYADAAAVLEYFHRFGNMGFDRDGEIHYRLLLAYRHLGEEERAKQIAEWIRRHRAKSRYAQRLATAEPAPAKEEASGGAVG</sequence>
<evidence type="ECO:0000256" key="2">
    <source>
        <dbReference type="SAM" id="Phobius"/>
    </source>
</evidence>
<feature type="region of interest" description="Disordered" evidence="1">
    <location>
        <begin position="172"/>
        <end position="192"/>
    </location>
</feature>
<dbReference type="EMBL" id="HF951689">
    <property type="protein sequence ID" value="CCW35777.1"/>
    <property type="molecule type" value="Genomic_DNA"/>
</dbReference>
<dbReference type="HOGENOM" id="CLU_1412958_0_0_0"/>
<gene>
    <name evidence="3" type="ORF">CCALI_01970</name>
</gene>
<keyword evidence="2" id="KW-0812">Transmembrane</keyword>
<keyword evidence="4" id="KW-1185">Reference proteome</keyword>
<dbReference type="PATRIC" id="fig|1303518.3.peg.2027"/>
<dbReference type="AlphaFoldDB" id="S0EZG4"/>
<accession>S0EZG4</accession>
<feature type="region of interest" description="Disordered" evidence="1">
    <location>
        <begin position="1"/>
        <end position="30"/>
    </location>
</feature>
<proteinExistence type="predicted"/>
<dbReference type="STRING" id="454171.CP488_02121"/>
<name>S0EZG4_CHTCT</name>
<keyword evidence="2" id="KW-0472">Membrane</keyword>
<evidence type="ECO:0000313" key="3">
    <source>
        <dbReference type="EMBL" id="CCW35777.1"/>
    </source>
</evidence>
<organism evidence="3 4">
    <name type="scientific">Chthonomonas calidirosea (strain DSM 23976 / ICMP 18418 / T49)</name>
    <dbReference type="NCBI Taxonomy" id="1303518"/>
    <lineage>
        <taxon>Bacteria</taxon>
        <taxon>Bacillati</taxon>
        <taxon>Armatimonadota</taxon>
        <taxon>Chthonomonadia</taxon>
        <taxon>Chthonomonadales</taxon>
        <taxon>Chthonomonadaceae</taxon>
        <taxon>Chthonomonas</taxon>
    </lineage>
</organism>